<dbReference type="PANTHER" id="PTHR42988:SF2">
    <property type="entry name" value="CYCLIC NUCLEOTIDE PHOSPHODIESTERASE CBUA0032-RELATED"/>
    <property type="match status" value="1"/>
</dbReference>
<evidence type="ECO:0000256" key="5">
    <source>
        <dbReference type="SAM" id="MobiDB-lite"/>
    </source>
</evidence>
<reference evidence="7" key="1">
    <citation type="submission" date="2019-02" db="EMBL/GenBank/DDBJ databases">
        <authorList>
            <person name="Gruber-Vodicka R. H."/>
            <person name="Seah K. B. B."/>
        </authorList>
    </citation>
    <scope>NUCLEOTIDE SEQUENCE</scope>
    <source>
        <strain evidence="9">BECK_SA2B12</strain>
        <strain evidence="7">BECK_SA2B15</strain>
        <strain evidence="8">BECK_SA2B20</strain>
    </source>
</reference>
<dbReference type="EMBL" id="CAADFJ010000060">
    <property type="protein sequence ID" value="VFK01188.1"/>
    <property type="molecule type" value="Genomic_DNA"/>
</dbReference>
<keyword evidence="1" id="KW-0479">Metal-binding</keyword>
<feature type="compositionally biased region" description="Basic residues" evidence="5">
    <location>
        <begin position="1"/>
        <end position="10"/>
    </location>
</feature>
<protein>
    <submittedName>
        <fullName evidence="7">Icc protein</fullName>
    </submittedName>
</protein>
<gene>
    <name evidence="7" type="ORF">BECKH772A_GA0070896_100632</name>
    <name evidence="8" type="ORF">BECKH772B_GA0070898_100652</name>
    <name evidence="9" type="ORF">BECKH772C_GA0070978_100602</name>
</gene>
<evidence type="ECO:0000313" key="7">
    <source>
        <dbReference type="EMBL" id="VFJ93879.1"/>
    </source>
</evidence>
<dbReference type="GO" id="GO:0004112">
    <property type="term" value="F:cyclic-nucleotide phosphodiesterase activity"/>
    <property type="evidence" value="ECO:0007669"/>
    <property type="project" value="InterPro"/>
</dbReference>
<dbReference type="InterPro" id="IPR026575">
    <property type="entry name" value="GpdQ/CpdA-like"/>
</dbReference>
<comment type="similarity">
    <text evidence="4">Belongs to the cyclic nucleotide phosphodiesterase class-III family.</text>
</comment>
<feature type="domain" description="Calcineurin-like phosphoesterase" evidence="6">
    <location>
        <begin position="69"/>
        <end position="287"/>
    </location>
</feature>
<evidence type="ECO:0000256" key="4">
    <source>
        <dbReference type="ARBA" id="ARBA00025742"/>
    </source>
</evidence>
<evidence type="ECO:0000259" key="6">
    <source>
        <dbReference type="Pfam" id="PF00149"/>
    </source>
</evidence>
<evidence type="ECO:0000256" key="1">
    <source>
        <dbReference type="ARBA" id="ARBA00022723"/>
    </source>
</evidence>
<dbReference type="EMBL" id="CAADFG010000063">
    <property type="protein sequence ID" value="VFJ93879.1"/>
    <property type="molecule type" value="Genomic_DNA"/>
</dbReference>
<dbReference type="InterPro" id="IPR029052">
    <property type="entry name" value="Metallo-depent_PP-like"/>
</dbReference>
<feature type="region of interest" description="Disordered" evidence="5">
    <location>
        <begin position="1"/>
        <end position="22"/>
    </location>
</feature>
<dbReference type="AlphaFoldDB" id="A0A450UMX7"/>
<evidence type="ECO:0000313" key="9">
    <source>
        <dbReference type="EMBL" id="VFK01188.1"/>
    </source>
</evidence>
<dbReference type="Gene3D" id="3.60.21.10">
    <property type="match status" value="1"/>
</dbReference>
<dbReference type="CDD" id="cd07402">
    <property type="entry name" value="MPP_GpdQ"/>
    <property type="match status" value="1"/>
</dbReference>
<evidence type="ECO:0000313" key="8">
    <source>
        <dbReference type="EMBL" id="VFJ94671.1"/>
    </source>
</evidence>
<proteinExistence type="inferred from homology"/>
<dbReference type="EMBL" id="CAADFI010000065">
    <property type="protein sequence ID" value="VFJ94671.1"/>
    <property type="molecule type" value="Genomic_DNA"/>
</dbReference>
<dbReference type="GO" id="GO:0046872">
    <property type="term" value="F:metal ion binding"/>
    <property type="evidence" value="ECO:0007669"/>
    <property type="project" value="UniProtKB-KW"/>
</dbReference>
<evidence type="ECO:0000256" key="2">
    <source>
        <dbReference type="ARBA" id="ARBA00022801"/>
    </source>
</evidence>
<accession>A0A450UMX7</accession>
<dbReference type="InterPro" id="IPR050884">
    <property type="entry name" value="CNP_phosphodiesterase-III"/>
</dbReference>
<organism evidence="7">
    <name type="scientific">Candidatus Kentrum eta</name>
    <dbReference type="NCBI Taxonomy" id="2126337"/>
    <lineage>
        <taxon>Bacteria</taxon>
        <taxon>Pseudomonadati</taxon>
        <taxon>Pseudomonadota</taxon>
        <taxon>Gammaproteobacteria</taxon>
        <taxon>Candidatus Kentrum</taxon>
    </lineage>
</organism>
<dbReference type="SUPFAM" id="SSF56300">
    <property type="entry name" value="Metallo-dependent phosphatases"/>
    <property type="match status" value="1"/>
</dbReference>
<keyword evidence="3" id="KW-0408">Iron</keyword>
<dbReference type="Pfam" id="PF00149">
    <property type="entry name" value="Metallophos"/>
    <property type="match status" value="1"/>
</dbReference>
<evidence type="ECO:0000256" key="3">
    <source>
        <dbReference type="ARBA" id="ARBA00023004"/>
    </source>
</evidence>
<name>A0A450UMX7_9GAMM</name>
<sequence length="342" mass="37287">MAAKAARRTKPPTEENASEDGGFKPLSAFGGLKFLRDYKDISERAALGLMSMKAFHRKFKLQYPTLHAIQITDLHLLEDEDARLKNTAAWQTFRAVLQHAVREGPQPDFILATGDLAHERPRVVYGRLQADIAGMGIPMYVAPGNHDDPALLAEVFSQATHQGSAANGSTTGKVAGVPPDTAPMEMTDGGASVGFGHVSRGNWLVILLDTVVPRMEHGLLSAGELARLDALLHTHPRAHALVCLHHHPVPFGRAGMDAIGLRNAEAFFSIVDRHPQVRGIVWGHIHNAFEAKRGEIMLLGAPSTCFQFDAASERISPIESPPGYRRLTLEPDGRIDSHVVWV</sequence>
<dbReference type="PANTHER" id="PTHR42988">
    <property type="entry name" value="PHOSPHOHYDROLASE"/>
    <property type="match status" value="1"/>
</dbReference>
<dbReference type="InterPro" id="IPR004843">
    <property type="entry name" value="Calcineurin-like_PHP"/>
</dbReference>
<keyword evidence="2" id="KW-0378">Hydrolase</keyword>